<reference evidence="3" key="1">
    <citation type="submission" date="2016-10" db="EMBL/GenBank/DDBJ databases">
        <authorList>
            <person name="Varghese N."/>
            <person name="Submissions S."/>
        </authorList>
    </citation>
    <scope>NUCLEOTIDE SEQUENCE [LARGE SCALE GENOMIC DNA]</scope>
    <source>
        <strain evidence="3">DSM 22951</strain>
    </source>
</reference>
<evidence type="ECO:0000313" key="3">
    <source>
        <dbReference type="Proteomes" id="UP000250028"/>
    </source>
</evidence>
<dbReference type="OrthoDB" id="5189669at2"/>
<keyword evidence="3" id="KW-1185">Reference proteome</keyword>
<dbReference type="Proteomes" id="UP000250028">
    <property type="component" value="Unassembled WGS sequence"/>
</dbReference>
<evidence type="ECO:0000313" key="2">
    <source>
        <dbReference type="EMBL" id="SSA34669.1"/>
    </source>
</evidence>
<feature type="transmembrane region" description="Helical" evidence="1">
    <location>
        <begin position="178"/>
        <end position="197"/>
    </location>
</feature>
<dbReference type="EMBL" id="UESZ01000001">
    <property type="protein sequence ID" value="SSA34669.1"/>
    <property type="molecule type" value="Genomic_DNA"/>
</dbReference>
<dbReference type="AlphaFoldDB" id="A0A2Y8ZWN3"/>
<organism evidence="2 3">
    <name type="scientific">Branchiibius hedensis</name>
    <dbReference type="NCBI Taxonomy" id="672460"/>
    <lineage>
        <taxon>Bacteria</taxon>
        <taxon>Bacillati</taxon>
        <taxon>Actinomycetota</taxon>
        <taxon>Actinomycetes</taxon>
        <taxon>Micrococcales</taxon>
        <taxon>Dermacoccaceae</taxon>
        <taxon>Branchiibius</taxon>
    </lineage>
</organism>
<dbReference type="RefSeq" id="WP_109685430.1">
    <property type="nucleotide sequence ID" value="NZ_QGDN01000001.1"/>
</dbReference>
<evidence type="ECO:0000256" key="1">
    <source>
        <dbReference type="SAM" id="Phobius"/>
    </source>
</evidence>
<feature type="transmembrane region" description="Helical" evidence="1">
    <location>
        <begin position="103"/>
        <end position="123"/>
    </location>
</feature>
<keyword evidence="1" id="KW-0472">Membrane</keyword>
<keyword evidence="1" id="KW-1133">Transmembrane helix</keyword>
<keyword evidence="1" id="KW-0812">Transmembrane</keyword>
<gene>
    <name evidence="2" type="ORF">SAMN04489750_1994</name>
</gene>
<feature type="transmembrane region" description="Helical" evidence="1">
    <location>
        <begin position="57"/>
        <end position="82"/>
    </location>
</feature>
<accession>A0A2Y8ZWN3</accession>
<proteinExistence type="predicted"/>
<name>A0A2Y8ZWN3_9MICO</name>
<feature type="transmembrane region" description="Helical" evidence="1">
    <location>
        <begin position="26"/>
        <end position="51"/>
    </location>
</feature>
<sequence>MSAHVVDSTQRDATQRVVLQRTVRGVWAGLPALLTGSVVLTLAIALTAILGGGLTPWSLLLSPLVVGPPLTGLAGVCHDIVVEDDATIRNWARATRRTARLGIGLLVIPATPAVLLMVAVVVHERTASPVWLAPMAISSSATLLAVFTLLAAVPAAIARPDLRGVALWATALHLVGRWPVRFAAPLTVLGLGLWAGLAITGTLLPLVPGPVLLLAAAAFWSSAIELGATDLSSPHDLTPAERITTS</sequence>
<feature type="transmembrane region" description="Helical" evidence="1">
    <location>
        <begin position="135"/>
        <end position="157"/>
    </location>
</feature>
<protein>
    <submittedName>
        <fullName evidence="2">Uncharacterized protein</fullName>
    </submittedName>
</protein>